<gene>
    <name evidence="2" type="ORF">A8C56_17310</name>
</gene>
<dbReference type="Pfam" id="PF11738">
    <property type="entry name" value="DUF3298"/>
    <property type="match status" value="1"/>
</dbReference>
<dbReference type="InterPro" id="IPR021729">
    <property type="entry name" value="DUF3298"/>
</dbReference>
<organism evidence="2 3">
    <name type="scientific">Niabella ginsenosidivorans</name>
    <dbReference type="NCBI Taxonomy" id="1176587"/>
    <lineage>
        <taxon>Bacteria</taxon>
        <taxon>Pseudomonadati</taxon>
        <taxon>Bacteroidota</taxon>
        <taxon>Chitinophagia</taxon>
        <taxon>Chitinophagales</taxon>
        <taxon>Chitinophagaceae</taxon>
        <taxon>Niabella</taxon>
    </lineage>
</organism>
<proteinExistence type="predicted"/>
<dbReference type="Gene3D" id="3.90.640.20">
    <property type="entry name" value="Heat-shock cognate protein, ATPase"/>
    <property type="match status" value="1"/>
</dbReference>
<dbReference type="RefSeq" id="WP_067758807.1">
    <property type="nucleotide sequence ID" value="NZ_CP015772.1"/>
</dbReference>
<name>A0A1A9I7I3_9BACT</name>
<evidence type="ECO:0000313" key="3">
    <source>
        <dbReference type="Proteomes" id="UP000077667"/>
    </source>
</evidence>
<dbReference type="OrthoDB" id="594879at2"/>
<dbReference type="KEGG" id="nia:A8C56_17310"/>
<accession>A0A1A9I7I3</accession>
<keyword evidence="3" id="KW-1185">Reference proteome</keyword>
<dbReference type="Proteomes" id="UP000077667">
    <property type="component" value="Chromosome"/>
</dbReference>
<dbReference type="PROSITE" id="PS51257">
    <property type="entry name" value="PROKAR_LIPOPROTEIN"/>
    <property type="match status" value="1"/>
</dbReference>
<protein>
    <recommendedName>
        <fullName evidence="1">DUF3298 domain-containing protein</fullName>
    </recommendedName>
</protein>
<sequence>MKKIFLFFSILLLALYSCKNKDEKKEAPTAADNAQETRDKENFYAQYEGTIGNMPVIMHVVKYGTAYNINYSYTDHGKTIELLFQKDSLLKNDSLSFTEFADRGLTNGEQKEAQLHMLISSKAISGYWIGGDKTTSLPVSLKPQTGYAAFTPLVYTDSVKITGFKTDTPSAYTSLVLLQPSDTGLNGDWFSSVIKKEVIGELQPDPATPLQYSIKRLGSNFLQDFKEDIDTLKAAGNDTGHIPYSLMHYDQQLITNLIYNDKGYAVLNSSNYVYTGGAHGMYNETFYCFDLKQQKRLTRESILNIDSAQLVPLLEKYFRISYKLGPDKPLKEILFDNQLTLTNNFYFTSKGIGFLYQPYEIAAYAVGPVDIWIPYAELKPYINPEFAQRMGI</sequence>
<dbReference type="InterPro" id="IPR037126">
    <property type="entry name" value="PdaC/RsiV-like_sf"/>
</dbReference>
<evidence type="ECO:0000313" key="2">
    <source>
        <dbReference type="EMBL" id="ANH82494.1"/>
    </source>
</evidence>
<dbReference type="STRING" id="1176587.A8C56_17310"/>
<reference evidence="2 3" key="1">
    <citation type="submission" date="2016-05" db="EMBL/GenBank/DDBJ databases">
        <title>Niabella ginsenosidivorans BS26 whole genome sequencing.</title>
        <authorList>
            <person name="Im W.T."/>
            <person name="Siddiqi M.Z."/>
        </authorList>
    </citation>
    <scope>NUCLEOTIDE SEQUENCE [LARGE SCALE GENOMIC DNA]</scope>
    <source>
        <strain evidence="2 3">BS26</strain>
    </source>
</reference>
<dbReference type="AlphaFoldDB" id="A0A1A9I7I3"/>
<feature type="domain" description="DUF3298" evidence="1">
    <location>
        <begin position="308"/>
        <end position="375"/>
    </location>
</feature>
<dbReference type="EMBL" id="CP015772">
    <property type="protein sequence ID" value="ANH82494.1"/>
    <property type="molecule type" value="Genomic_DNA"/>
</dbReference>
<dbReference type="Gene3D" id="3.30.565.40">
    <property type="entry name" value="Fervidobacterium nodosum Rt17-B1 like"/>
    <property type="match status" value="1"/>
</dbReference>
<evidence type="ECO:0000259" key="1">
    <source>
        <dbReference type="Pfam" id="PF11738"/>
    </source>
</evidence>